<name>A0A9D1VZE5_9FIRM</name>
<evidence type="ECO:0000313" key="3">
    <source>
        <dbReference type="Proteomes" id="UP000824243"/>
    </source>
</evidence>
<feature type="region of interest" description="Disordered" evidence="1">
    <location>
        <begin position="17"/>
        <end position="51"/>
    </location>
</feature>
<protein>
    <submittedName>
        <fullName evidence="2">Uncharacterized protein</fullName>
    </submittedName>
</protein>
<accession>A0A9D1VZE5</accession>
<sequence length="402" mass="46581">MTVLICLAFLSGCAAADRSGSRDHTEKLSEESGYADSKMSDGRKTEDDYETDDIDIESDEKQSVRNRMSELGALCKDIYIRADKGGSSNIVLDEETVHTMTETAAEQGWAVTCGSYDHNMLNYEEVDQALRDAAEGESSQTEFYEITTSGYFRYFRLSAEDQELTVTYANAAYNDDMDLQIRQLEKFRVYDWEYTEKGWLIWEKALSKNQEMDMHSFFRILPLDEKCREMCDRYILPVSYFCNNLFLTDWDAGSMDRIEFNDLYEFLYEMKYGEKLDEEAAAGGIPKAQFEEVVLTYFDISVEQLEKYARYDAAAGVYPWEPVNAWNRVRQVQPFPEVVRCVEDQDGTLTLYVEGILIVAGDDCAFRHRVTMRERDGRWVYVANDIDEDENNVPGYIPRREF</sequence>
<dbReference type="EMBL" id="DXFA01000177">
    <property type="protein sequence ID" value="HIX49470.1"/>
    <property type="molecule type" value="Genomic_DNA"/>
</dbReference>
<evidence type="ECO:0000313" key="2">
    <source>
        <dbReference type="EMBL" id="HIX49470.1"/>
    </source>
</evidence>
<organism evidence="2 3">
    <name type="scientific">Candidatus Mediterraneibacter caccavium</name>
    <dbReference type="NCBI Taxonomy" id="2838661"/>
    <lineage>
        <taxon>Bacteria</taxon>
        <taxon>Bacillati</taxon>
        <taxon>Bacillota</taxon>
        <taxon>Clostridia</taxon>
        <taxon>Lachnospirales</taxon>
        <taxon>Lachnospiraceae</taxon>
        <taxon>Mediterraneibacter</taxon>
    </lineage>
</organism>
<dbReference type="Pfam" id="PF19546">
    <property type="entry name" value="DUF6070"/>
    <property type="match status" value="1"/>
</dbReference>
<comment type="caution">
    <text evidence="2">The sequence shown here is derived from an EMBL/GenBank/DDBJ whole genome shotgun (WGS) entry which is preliminary data.</text>
</comment>
<dbReference type="InterPro" id="IPR045714">
    <property type="entry name" value="DUF6070"/>
</dbReference>
<reference evidence="2" key="2">
    <citation type="submission" date="2021-04" db="EMBL/GenBank/DDBJ databases">
        <authorList>
            <person name="Gilroy R."/>
        </authorList>
    </citation>
    <scope>NUCLEOTIDE SEQUENCE</scope>
    <source>
        <strain evidence="2">ChiSjej5B23-15282</strain>
    </source>
</reference>
<gene>
    <name evidence="2" type="ORF">H9981_10770</name>
</gene>
<feature type="compositionally biased region" description="Basic and acidic residues" evidence="1">
    <location>
        <begin position="19"/>
        <end position="30"/>
    </location>
</feature>
<reference evidence="2" key="1">
    <citation type="journal article" date="2021" name="PeerJ">
        <title>Extensive microbial diversity within the chicken gut microbiome revealed by metagenomics and culture.</title>
        <authorList>
            <person name="Gilroy R."/>
            <person name="Ravi A."/>
            <person name="Getino M."/>
            <person name="Pursley I."/>
            <person name="Horton D.L."/>
            <person name="Alikhan N.F."/>
            <person name="Baker D."/>
            <person name="Gharbi K."/>
            <person name="Hall N."/>
            <person name="Watson M."/>
            <person name="Adriaenssens E.M."/>
            <person name="Foster-Nyarko E."/>
            <person name="Jarju S."/>
            <person name="Secka A."/>
            <person name="Antonio M."/>
            <person name="Oren A."/>
            <person name="Chaudhuri R.R."/>
            <person name="La Ragione R."/>
            <person name="Hildebrand F."/>
            <person name="Pallen M.J."/>
        </authorList>
    </citation>
    <scope>NUCLEOTIDE SEQUENCE</scope>
    <source>
        <strain evidence="2">ChiSjej5B23-15282</strain>
    </source>
</reference>
<dbReference type="AlphaFoldDB" id="A0A9D1VZE5"/>
<dbReference type="Proteomes" id="UP000824243">
    <property type="component" value="Unassembled WGS sequence"/>
</dbReference>
<proteinExistence type="predicted"/>
<evidence type="ECO:0000256" key="1">
    <source>
        <dbReference type="SAM" id="MobiDB-lite"/>
    </source>
</evidence>